<proteinExistence type="predicted"/>
<dbReference type="Proteomes" id="UP000689195">
    <property type="component" value="Unassembled WGS sequence"/>
</dbReference>
<gene>
    <name evidence="1" type="ORF">PPENT_87.1.T0180101</name>
</gene>
<evidence type="ECO:0000313" key="1">
    <source>
        <dbReference type="EMBL" id="CAD8148509.1"/>
    </source>
</evidence>
<organism evidence="1 2">
    <name type="scientific">Paramecium pentaurelia</name>
    <dbReference type="NCBI Taxonomy" id="43138"/>
    <lineage>
        <taxon>Eukaryota</taxon>
        <taxon>Sar</taxon>
        <taxon>Alveolata</taxon>
        <taxon>Ciliophora</taxon>
        <taxon>Intramacronucleata</taxon>
        <taxon>Oligohymenophorea</taxon>
        <taxon>Peniculida</taxon>
        <taxon>Parameciidae</taxon>
        <taxon>Paramecium</taxon>
    </lineage>
</organism>
<accession>A0A8S1TBI6</accession>
<evidence type="ECO:0000313" key="2">
    <source>
        <dbReference type="Proteomes" id="UP000689195"/>
    </source>
</evidence>
<dbReference type="AlphaFoldDB" id="A0A8S1TBI6"/>
<keyword evidence="2" id="KW-1185">Reference proteome</keyword>
<dbReference type="EMBL" id="CAJJDO010000018">
    <property type="protein sequence ID" value="CAD8148509.1"/>
    <property type="molecule type" value="Genomic_DNA"/>
</dbReference>
<name>A0A8S1TBI6_9CILI</name>
<reference evidence="1" key="1">
    <citation type="submission" date="2021-01" db="EMBL/GenBank/DDBJ databases">
        <authorList>
            <consortium name="Genoscope - CEA"/>
            <person name="William W."/>
        </authorList>
    </citation>
    <scope>NUCLEOTIDE SEQUENCE</scope>
</reference>
<sequence length="147" mass="18069">MIKQQVLYKRQNMRKIMIDDEKKTKVYKNFIQKVICKYQEKCIDNKKLYSFVHGDNKLKYKINQYHNFKKKVCKIYYKFGNCSYEIQGGKDQIQGIFIEVDQKEYISFTFLLDRQLRTQSKYDENQNKYSKDYQKVEQLLFCKHFCI</sequence>
<protein>
    <submittedName>
        <fullName evidence="1">Uncharacterized protein</fullName>
    </submittedName>
</protein>
<comment type="caution">
    <text evidence="1">The sequence shown here is derived from an EMBL/GenBank/DDBJ whole genome shotgun (WGS) entry which is preliminary data.</text>
</comment>